<reference evidence="6" key="1">
    <citation type="submission" date="2020-04" db="EMBL/GenBank/DDBJ databases">
        <authorList>
            <person name="Chiriac C."/>
            <person name="Salcher M."/>
            <person name="Ghai R."/>
            <person name="Kavagutti S V."/>
        </authorList>
    </citation>
    <scope>NUCLEOTIDE SEQUENCE</scope>
</reference>
<name>A0A6J5M5I3_9CAUD</name>
<keyword evidence="4" id="KW-0231">Viral genome packaging</keyword>
<dbReference type="Gene3D" id="3.30.420.240">
    <property type="match status" value="1"/>
</dbReference>
<proteinExistence type="predicted"/>
<dbReference type="GO" id="GO:0005524">
    <property type="term" value="F:ATP binding"/>
    <property type="evidence" value="ECO:0007669"/>
    <property type="project" value="UniProtKB-KW"/>
</dbReference>
<sequence length="457" mass="51031">MRGLNTSLTRAEKLELLKILEHKQSFSSWYQETIPSYYSFPPHIQYLCSLADRVIRGELQNVAISLPPGHGKSQTITTRLPIYWALRNPTDAVVFTGYNQTFANKSLSKPARELAKEMGILAPDSEAMEEWSLTNGARLIARGVGSAPTGINPISLLVCDDPIKDRAQAESEVERDNIWSWWTGSIVQRFYPRTKAFVIATRWHEDDLIGRLKAQADESWTFINLPAIAEADDPLGRAEGEALWEAKPLPFLEQIRAQAGDYNFQALFQGKPAPKEGALFKVDKLKFIDYAELPEGLEMVRKWDVAASIGKGDYTAGVLLGKDTAGRFYVLDVTRFQEGTDQRNARMLATARADGTQARIIVPEDPGSAGKDVALAFVRMLAGYTVRAVRETGSKELRSDIFASQVNAGNVYIVRNPWNYEFIEELRNFPAGKHDDMVDASAGAFNELVNKSSVYDW</sequence>
<accession>A0A6J5M5I3</accession>
<feature type="domain" description="Terminase large subunit gp17-like C-terminal" evidence="5">
    <location>
        <begin position="303"/>
        <end position="447"/>
    </location>
</feature>
<evidence type="ECO:0000256" key="4">
    <source>
        <dbReference type="ARBA" id="ARBA00023219"/>
    </source>
</evidence>
<evidence type="ECO:0000256" key="1">
    <source>
        <dbReference type="ARBA" id="ARBA00022612"/>
    </source>
</evidence>
<gene>
    <name evidence="6" type="ORF">UFOVP423_27</name>
</gene>
<evidence type="ECO:0000256" key="3">
    <source>
        <dbReference type="ARBA" id="ARBA00022840"/>
    </source>
</evidence>
<evidence type="ECO:0000313" key="6">
    <source>
        <dbReference type="EMBL" id="CAB4141998.1"/>
    </source>
</evidence>
<evidence type="ECO:0000259" key="5">
    <source>
        <dbReference type="Pfam" id="PF17289"/>
    </source>
</evidence>
<dbReference type="InterPro" id="IPR006517">
    <property type="entry name" value="Phage_terminase_lsu-like_C"/>
</dbReference>
<dbReference type="Pfam" id="PF17289">
    <property type="entry name" value="Terminase_6C"/>
    <property type="match status" value="1"/>
</dbReference>
<dbReference type="EMBL" id="LR796403">
    <property type="protein sequence ID" value="CAB4141998.1"/>
    <property type="molecule type" value="Genomic_DNA"/>
</dbReference>
<organism evidence="6">
    <name type="scientific">uncultured Caudovirales phage</name>
    <dbReference type="NCBI Taxonomy" id="2100421"/>
    <lineage>
        <taxon>Viruses</taxon>
        <taxon>Duplodnaviria</taxon>
        <taxon>Heunggongvirae</taxon>
        <taxon>Uroviricota</taxon>
        <taxon>Caudoviricetes</taxon>
        <taxon>Peduoviridae</taxon>
        <taxon>Maltschvirus</taxon>
        <taxon>Maltschvirus maltsch</taxon>
    </lineage>
</organism>
<keyword evidence="3" id="KW-0067">ATP-binding</keyword>
<dbReference type="NCBIfam" id="TIGR01630">
    <property type="entry name" value="psiM2_ORF9"/>
    <property type="match status" value="1"/>
</dbReference>
<dbReference type="Pfam" id="PF03237">
    <property type="entry name" value="Terminase_6N"/>
    <property type="match status" value="1"/>
</dbReference>
<evidence type="ECO:0000256" key="2">
    <source>
        <dbReference type="ARBA" id="ARBA00022741"/>
    </source>
</evidence>
<keyword evidence="1" id="KW-1188">Viral release from host cell</keyword>
<dbReference type="InterPro" id="IPR035421">
    <property type="entry name" value="Terminase_6C"/>
</dbReference>
<protein>
    <submittedName>
        <fullName evidence="6">Archaeophage PsiM2, terminase large subunit</fullName>
    </submittedName>
</protein>
<keyword evidence="2" id="KW-0547">Nucleotide-binding</keyword>